<evidence type="ECO:0000256" key="4">
    <source>
        <dbReference type="ARBA" id="ARBA00022544"/>
    </source>
</evidence>
<dbReference type="RefSeq" id="WP_193418467.1">
    <property type="nucleotide sequence ID" value="NZ_JADCNN020000018.1"/>
</dbReference>
<gene>
    <name evidence="9" type="ORF">IM700_017255</name>
</gene>
<feature type="transmembrane region" description="Helical" evidence="8">
    <location>
        <begin position="184"/>
        <end position="205"/>
    </location>
</feature>
<feature type="transmembrane region" description="Helical" evidence="8">
    <location>
        <begin position="120"/>
        <end position="138"/>
    </location>
</feature>
<keyword evidence="5 8" id="KW-0812">Transmembrane</keyword>
<feature type="transmembrane region" description="Helical" evidence="8">
    <location>
        <begin position="307"/>
        <end position="330"/>
    </location>
</feature>
<feature type="transmembrane region" description="Helical" evidence="8">
    <location>
        <begin position="147"/>
        <end position="164"/>
    </location>
</feature>
<keyword evidence="7 8" id="KW-0472">Membrane</keyword>
<comment type="subcellular location">
    <subcellularLocation>
        <location evidence="1">Membrane</location>
        <topology evidence="1">Multi-pass membrane protein</topology>
    </subcellularLocation>
</comment>
<evidence type="ECO:0000313" key="10">
    <source>
        <dbReference type="Proteomes" id="UP001516620"/>
    </source>
</evidence>
<evidence type="ECO:0000256" key="1">
    <source>
        <dbReference type="ARBA" id="ARBA00004141"/>
    </source>
</evidence>
<feature type="transmembrane region" description="Helical" evidence="8">
    <location>
        <begin position="12"/>
        <end position="32"/>
    </location>
</feature>
<evidence type="ECO:0000313" key="9">
    <source>
        <dbReference type="EMBL" id="MBM6997410.1"/>
    </source>
</evidence>
<dbReference type="NCBIfam" id="TIGR00912">
    <property type="entry name" value="2A0309"/>
    <property type="match status" value="1"/>
</dbReference>
<sequence>MNNRGLTVRQFALWMAMYQIGSAYLLIPSGLATVAGHDAWLCVVVAIGIQYLLVPLLTALAGQMRGNSFVQYLRRLFGNTSGSVLSILFVFLFPYLIFIFTLRNLSDFITTSVMPLTPPYVLLALMLVAVVFALRSGVPTIGRSSEILFLFLPAIFLLVALSLLSETHWHNLAPFLEYGWKPILLGSFPLLAFPYLETVLFLFLVPHIPESVNWRKAVCLGSALSGTMYLLMMLITTAALSEGVMANLTFASYFVVRTIAIGDFFQRFEIVITIFWYTSIFFRLVFLLQVSIQGLSEAFALRSKDTLIIPLVLIAIVFSGMIWTNMAFLIEFMQVWPMYAMIFGIALPILFWIIGKVRLRS</sequence>
<protein>
    <submittedName>
        <fullName evidence="9">Endospore germination permease</fullName>
    </submittedName>
</protein>
<feature type="transmembrane region" description="Helical" evidence="8">
    <location>
        <begin position="38"/>
        <end position="61"/>
    </location>
</feature>
<evidence type="ECO:0000256" key="6">
    <source>
        <dbReference type="ARBA" id="ARBA00022989"/>
    </source>
</evidence>
<organism evidence="9 10">
    <name type="scientific">Paenibacillus rhizolycopersici</name>
    <dbReference type="NCBI Taxonomy" id="2780073"/>
    <lineage>
        <taxon>Bacteria</taxon>
        <taxon>Bacillati</taxon>
        <taxon>Bacillota</taxon>
        <taxon>Bacilli</taxon>
        <taxon>Bacillales</taxon>
        <taxon>Paenibacillaceae</taxon>
        <taxon>Paenibacillus</taxon>
    </lineage>
</organism>
<dbReference type="Proteomes" id="UP001516620">
    <property type="component" value="Unassembled WGS sequence"/>
</dbReference>
<evidence type="ECO:0000256" key="8">
    <source>
        <dbReference type="SAM" id="Phobius"/>
    </source>
</evidence>
<evidence type="ECO:0000256" key="3">
    <source>
        <dbReference type="ARBA" id="ARBA00022448"/>
    </source>
</evidence>
<name>A0ABS2HC06_9BACL</name>
<dbReference type="PANTHER" id="PTHR34975:SF2">
    <property type="entry name" value="SPORE GERMINATION PROTEIN A2"/>
    <property type="match status" value="1"/>
</dbReference>
<keyword evidence="10" id="KW-1185">Reference proteome</keyword>
<evidence type="ECO:0000256" key="5">
    <source>
        <dbReference type="ARBA" id="ARBA00022692"/>
    </source>
</evidence>
<comment type="caution">
    <text evidence="9">The sequence shown here is derived from an EMBL/GenBank/DDBJ whole genome shotgun (WGS) entry which is preliminary data.</text>
</comment>
<dbReference type="PANTHER" id="PTHR34975">
    <property type="entry name" value="SPORE GERMINATION PROTEIN A2"/>
    <property type="match status" value="1"/>
</dbReference>
<feature type="transmembrane region" description="Helical" evidence="8">
    <location>
        <begin position="217"/>
        <end position="240"/>
    </location>
</feature>
<accession>A0ABS2HC06</accession>
<keyword evidence="6 8" id="KW-1133">Transmembrane helix</keyword>
<proteinExistence type="inferred from homology"/>
<feature type="transmembrane region" description="Helical" evidence="8">
    <location>
        <begin position="82"/>
        <end position="100"/>
    </location>
</feature>
<evidence type="ECO:0000256" key="7">
    <source>
        <dbReference type="ARBA" id="ARBA00023136"/>
    </source>
</evidence>
<dbReference type="Pfam" id="PF03845">
    <property type="entry name" value="Spore_permease"/>
    <property type="match status" value="1"/>
</dbReference>
<comment type="similarity">
    <text evidence="2">Belongs to the amino acid-polyamine-organocation (APC) superfamily. Spore germination protein (SGP) (TC 2.A.3.9) family.</text>
</comment>
<dbReference type="InterPro" id="IPR004761">
    <property type="entry name" value="Spore_GerAB"/>
</dbReference>
<keyword evidence="3" id="KW-0813">Transport</keyword>
<feature type="transmembrane region" description="Helical" evidence="8">
    <location>
        <begin position="274"/>
        <end position="295"/>
    </location>
</feature>
<reference evidence="9 10" key="1">
    <citation type="submission" date="2021-01" db="EMBL/GenBank/DDBJ databases">
        <title>Paenibacillus sp.nov. isolated from the rhizosphere soil of tomato plant.</title>
        <authorList>
            <person name="Thin K.K."/>
            <person name="Zhang X."/>
            <person name="He S."/>
        </authorList>
    </citation>
    <scope>NUCLEOTIDE SEQUENCE [LARGE SCALE GENOMIC DNA]</scope>
    <source>
        <strain evidence="9 10">DXFW5</strain>
    </source>
</reference>
<evidence type="ECO:0000256" key="2">
    <source>
        <dbReference type="ARBA" id="ARBA00007998"/>
    </source>
</evidence>
<feature type="transmembrane region" description="Helical" evidence="8">
    <location>
        <begin position="336"/>
        <end position="355"/>
    </location>
</feature>
<keyword evidence="4" id="KW-0309">Germination</keyword>
<dbReference type="EMBL" id="JADCNN020000018">
    <property type="protein sequence ID" value="MBM6997410.1"/>
    <property type="molecule type" value="Genomic_DNA"/>
</dbReference>